<organism evidence="1 2">
    <name type="scientific">Litomosoides sigmodontis</name>
    <name type="common">Filarial nematode worm</name>
    <dbReference type="NCBI Taxonomy" id="42156"/>
    <lineage>
        <taxon>Eukaryota</taxon>
        <taxon>Metazoa</taxon>
        <taxon>Ecdysozoa</taxon>
        <taxon>Nematoda</taxon>
        <taxon>Chromadorea</taxon>
        <taxon>Rhabditida</taxon>
        <taxon>Spirurina</taxon>
        <taxon>Spiruromorpha</taxon>
        <taxon>Filarioidea</taxon>
        <taxon>Onchocercidae</taxon>
        <taxon>Litomosoides</taxon>
    </lineage>
</organism>
<sequence>LIYDIVKVYIPSWIERFEKNVVLNYSNDQLNKEYFSYLEADYLDQNRDAALPDASSDLFLAAVLILSMSTNYKLLDDLSNKVLACTHIQSHYMEIFIMKMDEIYKFSARRLPLNTPVLVNSLKSKFYSLPQVFSPEHYLKLAIRPLHYSLHVSTSNMFNIGYVVLILRNCLLSIKDESIERDEHLIFLEFLADFLICCEECTLGEVRAVCMDTFKLFLSKFEPVAQLLIIRKLFSMIRGGEIQRKNLHKIHINDEKALKFEPHFFAWIVDLFRSKLNYEVFRRELNFFWGDITTIRYSSLSDGLQYYLSAFILAQEQALRQIDPELMLNIYNCYLQPLQTQISDWTELVNVEQRQINRRRKKMSTSQLALNMERLEKETRRQQDSQSLSLLQFQYLETLNFVTTFLRSAHLL</sequence>
<reference evidence="1 2" key="1">
    <citation type="submission" date="2018-08" db="EMBL/GenBank/DDBJ databases">
        <authorList>
            <person name="Laetsch R D."/>
            <person name="Stevens L."/>
            <person name="Kumar S."/>
            <person name="Blaxter L. M."/>
        </authorList>
    </citation>
    <scope>NUCLEOTIDE SEQUENCE [LARGE SCALE GENOMIC DNA]</scope>
</reference>
<evidence type="ECO:0000313" key="1">
    <source>
        <dbReference type="EMBL" id="VDM92084.1"/>
    </source>
</evidence>
<protein>
    <submittedName>
        <fullName evidence="1">Uncharacterized protein</fullName>
    </submittedName>
</protein>
<accession>A0A3P7JM45</accession>
<proteinExistence type="predicted"/>
<feature type="non-terminal residue" evidence="1">
    <location>
        <position position="1"/>
    </location>
</feature>
<dbReference type="OrthoDB" id="5860250at2759"/>
<name>A0A3P7JM45_LITSI</name>
<dbReference type="OMA" id="MFNIGYV"/>
<evidence type="ECO:0000313" key="2">
    <source>
        <dbReference type="Proteomes" id="UP000277928"/>
    </source>
</evidence>
<dbReference type="Proteomes" id="UP000277928">
    <property type="component" value="Unassembled WGS sequence"/>
</dbReference>
<dbReference type="AlphaFoldDB" id="A0A3P7JM45"/>
<dbReference type="EMBL" id="UYRX01001753">
    <property type="protein sequence ID" value="VDM92084.1"/>
    <property type="molecule type" value="Genomic_DNA"/>
</dbReference>
<keyword evidence="2" id="KW-1185">Reference proteome</keyword>
<gene>
    <name evidence="1" type="ORF">NLS_LOCUS9624</name>
</gene>